<keyword evidence="2" id="KW-1185">Reference proteome</keyword>
<sequence>MTTQVILIRGNSGSGKTTLAKQLQQELPDSMLISQDTFRRDILNAPDHPGNKSEDLILANAYWANEHVHYLIIEGILKRSVYTALLGKLRTEFGRQLHSFYYDLSFEETLLRNESRAMPFLDGTLEKWWVAKDALGDEDVIFTDKTTLDEQKRAVLGQLN</sequence>
<protein>
    <submittedName>
        <fullName evidence="1">AAA family ATPase</fullName>
    </submittedName>
</protein>
<name>A0ABY7WR98_9LACO</name>
<organism evidence="1 2">
    <name type="scientific">Lacticaseibacillus pabuli</name>
    <dbReference type="NCBI Taxonomy" id="3025672"/>
    <lineage>
        <taxon>Bacteria</taxon>
        <taxon>Bacillati</taxon>
        <taxon>Bacillota</taxon>
        <taxon>Bacilli</taxon>
        <taxon>Lactobacillales</taxon>
        <taxon>Lactobacillaceae</taxon>
        <taxon>Lacticaseibacillus</taxon>
    </lineage>
</organism>
<evidence type="ECO:0000313" key="2">
    <source>
        <dbReference type="Proteomes" id="UP001220377"/>
    </source>
</evidence>
<evidence type="ECO:0000313" key="1">
    <source>
        <dbReference type="EMBL" id="WDF82309.1"/>
    </source>
</evidence>
<dbReference type="Gene3D" id="3.40.50.300">
    <property type="entry name" value="P-loop containing nucleotide triphosphate hydrolases"/>
    <property type="match status" value="1"/>
</dbReference>
<dbReference type="NCBIfam" id="NF005255">
    <property type="entry name" value="PRK06762.2-2"/>
    <property type="match status" value="1"/>
</dbReference>
<dbReference type="SUPFAM" id="SSF52540">
    <property type="entry name" value="P-loop containing nucleoside triphosphate hydrolases"/>
    <property type="match status" value="1"/>
</dbReference>
<accession>A0ABY7WR98</accession>
<dbReference type="RefSeq" id="WP_274259676.1">
    <property type="nucleotide sequence ID" value="NZ_CP117884.1"/>
</dbReference>
<dbReference type="EMBL" id="CP117884">
    <property type="protein sequence ID" value="WDF82309.1"/>
    <property type="molecule type" value="Genomic_DNA"/>
</dbReference>
<proteinExistence type="predicted"/>
<dbReference type="Pfam" id="PF13671">
    <property type="entry name" value="AAA_33"/>
    <property type="match status" value="1"/>
</dbReference>
<dbReference type="InterPro" id="IPR027417">
    <property type="entry name" value="P-loop_NTPase"/>
</dbReference>
<reference evidence="1 2" key="1">
    <citation type="submission" date="2023-02" db="EMBL/GenBank/DDBJ databases">
        <title>Genome sequence of Lacticaseibacillus sp. KACC 23028.</title>
        <authorList>
            <person name="Kim S."/>
            <person name="Heo J."/>
            <person name="Kwon S.-W."/>
        </authorList>
    </citation>
    <scope>NUCLEOTIDE SEQUENCE [LARGE SCALE GENOMIC DNA]</scope>
    <source>
        <strain evidence="1 2">KACC 23028</strain>
    </source>
</reference>
<dbReference type="Proteomes" id="UP001220377">
    <property type="component" value="Chromosome"/>
</dbReference>
<gene>
    <name evidence="1" type="ORF">PQ472_10505</name>
</gene>